<comment type="caution">
    <text evidence="1">The sequence shown here is derived from an EMBL/GenBank/DDBJ whole genome shotgun (WGS) entry which is preliminary data.</text>
</comment>
<reference evidence="1 2" key="1">
    <citation type="submission" date="2024-02" db="EMBL/GenBank/DDBJ databases">
        <title>De novo assembly and annotation of 12 fungi associated with fruit tree decline syndrome in Ontario, Canada.</title>
        <authorList>
            <person name="Sulman M."/>
            <person name="Ellouze W."/>
            <person name="Ilyukhin E."/>
        </authorList>
    </citation>
    <scope>NUCLEOTIDE SEQUENCE [LARGE SCALE GENOMIC DNA]</scope>
    <source>
        <strain evidence="1 2">M11/M66-122</strain>
    </source>
</reference>
<dbReference type="Proteomes" id="UP001320420">
    <property type="component" value="Unassembled WGS sequence"/>
</dbReference>
<keyword evidence="2" id="KW-1185">Reference proteome</keyword>
<evidence type="ECO:0000313" key="1">
    <source>
        <dbReference type="EMBL" id="KAK7749330.1"/>
    </source>
</evidence>
<sequence>MTSVPLSFKRRRVVNILNNVLGVPTAADRSRLLALIASDGEVEESVAKIEDLCSGSLGSYTSDELQTAGKLRLGGVGADGSLTSVDSWGKLMQLSWKGDDLDEALRALIDHNIECGKIITAFRAQASRYLGSNEKLSETSITRHNTLKNKVAMSRASCADSEKMLQVLKGRFKDSFSLPELNKKVVQMAFDHPGSNTDIFDKLDQRELFDEWTSPYDHILTKLQVLGAELKYNDEGDNVLLSNARRCASEVVWSFFCQCRRSLSNVYLEASMVKTVDVDDAPTHARAIQEERRALTEEIQSLWEEVVPVAHMAVENQFLKPFLRAVHVNQRDAKRRNATMAAYISGVLRYMNQRLQVLTKRIYQAATYRDDSPSSIITLLQDYLATFGSIPIEIESDHPKRQPAEQVVTKLQEFVASRNVKLSAMYEQMQDLFEAAARANLGNVEIGRAILSRRIAADGSSGMDVPRVVHRDEEAEEAIRLMEDEVEVVRERFRRLGQTGPANAPDFILNAYLKTHKRLSAKHLEGCLNSQTLHFSCPTCHGCTKFTDFIERWGDA</sequence>
<organism evidence="1 2">
    <name type="scientific">Diatrype stigma</name>
    <dbReference type="NCBI Taxonomy" id="117547"/>
    <lineage>
        <taxon>Eukaryota</taxon>
        <taxon>Fungi</taxon>
        <taxon>Dikarya</taxon>
        <taxon>Ascomycota</taxon>
        <taxon>Pezizomycotina</taxon>
        <taxon>Sordariomycetes</taxon>
        <taxon>Xylariomycetidae</taxon>
        <taxon>Xylariales</taxon>
        <taxon>Diatrypaceae</taxon>
        <taxon>Diatrype</taxon>
    </lineage>
</organism>
<accession>A0AAN9YP80</accession>
<dbReference type="EMBL" id="JAKJXP020000074">
    <property type="protein sequence ID" value="KAK7749330.1"/>
    <property type="molecule type" value="Genomic_DNA"/>
</dbReference>
<protein>
    <submittedName>
        <fullName evidence="1">Uncharacterized protein</fullName>
    </submittedName>
</protein>
<evidence type="ECO:0000313" key="2">
    <source>
        <dbReference type="Proteomes" id="UP001320420"/>
    </source>
</evidence>
<name>A0AAN9YP80_9PEZI</name>
<dbReference type="AlphaFoldDB" id="A0AAN9YP80"/>
<gene>
    <name evidence="1" type="ORF">SLS62_008181</name>
</gene>
<proteinExistence type="predicted"/>